<feature type="region of interest" description="Disordered" evidence="2">
    <location>
        <begin position="1"/>
        <end position="26"/>
    </location>
</feature>
<comment type="caution">
    <text evidence="3">The sequence shown here is derived from an EMBL/GenBank/DDBJ whole genome shotgun (WGS) entry which is preliminary data.</text>
</comment>
<dbReference type="Proteomes" id="UP001501598">
    <property type="component" value="Unassembled WGS sequence"/>
</dbReference>
<feature type="compositionally biased region" description="Basic and acidic residues" evidence="2">
    <location>
        <begin position="7"/>
        <end position="19"/>
    </location>
</feature>
<feature type="region of interest" description="Disordered" evidence="2">
    <location>
        <begin position="143"/>
        <end position="186"/>
    </location>
</feature>
<gene>
    <name evidence="3" type="ORF">GCM10023175_00590</name>
</gene>
<evidence type="ECO:0000313" key="3">
    <source>
        <dbReference type="EMBL" id="GAA4535258.1"/>
    </source>
</evidence>
<evidence type="ECO:0000256" key="2">
    <source>
        <dbReference type="SAM" id="MobiDB-lite"/>
    </source>
</evidence>
<proteinExistence type="predicted"/>
<name>A0ABP8RD14_9PSEU</name>
<organism evidence="3 4">
    <name type="scientific">Pseudonocardia xishanensis</name>
    <dbReference type="NCBI Taxonomy" id="630995"/>
    <lineage>
        <taxon>Bacteria</taxon>
        <taxon>Bacillati</taxon>
        <taxon>Actinomycetota</taxon>
        <taxon>Actinomycetes</taxon>
        <taxon>Pseudonocardiales</taxon>
        <taxon>Pseudonocardiaceae</taxon>
        <taxon>Pseudonocardia</taxon>
    </lineage>
</organism>
<accession>A0ABP8RD14</accession>
<reference evidence="4" key="1">
    <citation type="journal article" date="2019" name="Int. J. Syst. Evol. Microbiol.">
        <title>The Global Catalogue of Microorganisms (GCM) 10K type strain sequencing project: providing services to taxonomists for standard genome sequencing and annotation.</title>
        <authorList>
            <consortium name="The Broad Institute Genomics Platform"/>
            <consortium name="The Broad Institute Genome Sequencing Center for Infectious Disease"/>
            <person name="Wu L."/>
            <person name="Ma J."/>
        </authorList>
    </citation>
    <scope>NUCLEOTIDE SEQUENCE [LARGE SCALE GENOMIC DNA]</scope>
    <source>
        <strain evidence="4">JCM 17906</strain>
    </source>
</reference>
<keyword evidence="4" id="KW-1185">Reference proteome</keyword>
<protein>
    <submittedName>
        <fullName evidence="3">Uncharacterized protein</fullName>
    </submittedName>
</protein>
<evidence type="ECO:0000256" key="1">
    <source>
        <dbReference type="SAM" id="Coils"/>
    </source>
</evidence>
<keyword evidence="1" id="KW-0175">Coiled coil</keyword>
<sequence length="186" mass="20772">MPFRRHRPDDRPELVDPDRLSQATAPFTKVDRPDSLRIVRHPKPLTPVNAADWELEIVQWIDELHAAGALDEGTFAVADKMIDTRLAAELALVDDEVREGTAIERGLLRPNDVANAHLARNEVEDLRERRRRLHAEVEVHTARLQGREPAIEPDDLASVGPAAAEPRPLPAPSDLNDLHRPPVLPA</sequence>
<dbReference type="EMBL" id="BAABGT010000002">
    <property type="protein sequence ID" value="GAA4535258.1"/>
    <property type="molecule type" value="Genomic_DNA"/>
</dbReference>
<evidence type="ECO:0000313" key="4">
    <source>
        <dbReference type="Proteomes" id="UP001501598"/>
    </source>
</evidence>
<feature type="coiled-coil region" evidence="1">
    <location>
        <begin position="116"/>
        <end position="143"/>
    </location>
</feature>